<evidence type="ECO:0000313" key="3">
    <source>
        <dbReference type="EMBL" id="KGD64385.1"/>
    </source>
</evidence>
<keyword evidence="4" id="KW-1185">Reference proteome</keyword>
<evidence type="ECO:0000313" key="4">
    <source>
        <dbReference type="Proteomes" id="UP000029444"/>
    </source>
</evidence>
<dbReference type="Pfam" id="PF06276">
    <property type="entry name" value="FhuF"/>
    <property type="match status" value="1"/>
</dbReference>
<dbReference type="InterPro" id="IPR037455">
    <property type="entry name" value="LucA/IucC-like"/>
</dbReference>
<organism evidence="3 4">
    <name type="scientific">Alcanivorax nanhaiticus</name>
    <dbReference type="NCBI Taxonomy" id="1177154"/>
    <lineage>
        <taxon>Bacteria</taxon>
        <taxon>Pseudomonadati</taxon>
        <taxon>Pseudomonadota</taxon>
        <taxon>Gammaproteobacteria</taxon>
        <taxon>Oceanospirillales</taxon>
        <taxon>Alcanivoracaceae</taxon>
        <taxon>Alcanivorax</taxon>
    </lineage>
</organism>
<dbReference type="AlphaFoldDB" id="A0A095UPD0"/>
<dbReference type="STRING" id="1177154.Y5S_02440"/>
<sequence length="805" mass="90580">MIMQYDFSIQISGFGQFQMRSVKVPDDIALLQCWLSDARAAYWGMQDMDEAQLADFYRQLVASGKGQGWLGFYEGRPVFLMESYDPAQDPVGGHYPVQPGDRGMHVLVAPARVPLPGFTRAVFSTVMAFLFQHEQAERVVVEPDERNERIHVLNRFAGFAYAGTVQLESKVAALAFCSRAAFQASAAATMIESSDAVDLDSLRHAPQRVAAHLDPHTWAAVNRLQVRKSLSELAHERLLQPEPVDGEAGLYRVGTDKSGVEYRFKARKLALDHWLIEGDSIEKREQGVATPLDALALIIELQPTLGIRDAMMPTYLEEIASTLYGSAYKMHRQVPDAQGLVDADFQQVEATMSEGHPCFLANNGRIGFDAQDYPAYTPEAAAPVQLIWVAAHRDYTEFAANESLDYDTLMDDELGEAQRQAFRIMLRDRGLEPEDYRLIPVHPWQWYNKLASVFSVDLAEQRLVCLGKGEDRYQAQQSIRTFYNRDQPHKRYVKTAISVLNMGFMRGLSPYYMGTTPAINDFLYHLVDQDPELAGTGFSLLREVAGVGYRQRHFEEAVDQYSAYRKMLSALWRESPLDRVKEGESLMTMAALLHVDAHGSALLPALIQRSGLQAGEWLDRYLHGYLRPLMHCFYQHDLVFMPHGENLILVMKDGVPQRALMKDIAEECAILNTEVVLADKVKRLAVDVPEELKVLSLLTDIFDCFFRFMAAILVEHDVMTEETFWERVAACVLAYQADHPQLAAKFARHDLFAPSFTLSCLNRLQLANNQQMVDLADPAGALQFAGVLENPIARWAPSSRLAANG</sequence>
<dbReference type="SMART" id="SM01006">
    <property type="entry name" value="AlcB"/>
    <property type="match status" value="1"/>
</dbReference>
<dbReference type="GO" id="GO:0016746">
    <property type="term" value="F:acyltransferase activity"/>
    <property type="evidence" value="ECO:0007669"/>
    <property type="project" value="InterPro"/>
</dbReference>
<dbReference type="Gene3D" id="3.40.630.30">
    <property type="match status" value="1"/>
</dbReference>
<dbReference type="Gene3D" id="3.30.310.280">
    <property type="match status" value="1"/>
</dbReference>
<dbReference type="eggNOG" id="COG4264">
    <property type="taxonomic scope" value="Bacteria"/>
</dbReference>
<dbReference type="PANTHER" id="PTHR34384">
    <property type="entry name" value="L-2,3-DIAMINOPROPANOATE--CITRATE LIGASE"/>
    <property type="match status" value="1"/>
</dbReference>
<dbReference type="InterPro" id="IPR022770">
    <property type="entry name" value="IucA/IucC-like_C"/>
</dbReference>
<dbReference type="SUPFAM" id="SSF55729">
    <property type="entry name" value="Acyl-CoA N-acyltransferases (Nat)"/>
    <property type="match status" value="1"/>
</dbReference>
<gene>
    <name evidence="3" type="ORF">Y5S_02440</name>
</gene>
<proteinExistence type="predicted"/>
<feature type="domain" description="Acyltransferase MbtK/IucB-like conserved" evidence="2">
    <location>
        <begin position="20"/>
        <end position="68"/>
    </location>
</feature>
<comment type="caution">
    <text evidence="3">The sequence shown here is derived from an EMBL/GenBank/DDBJ whole genome shotgun (WGS) entry which is preliminary data.</text>
</comment>
<dbReference type="InterPro" id="IPR016181">
    <property type="entry name" value="Acyl_CoA_acyltransferase"/>
</dbReference>
<dbReference type="Pfam" id="PF13523">
    <property type="entry name" value="Acetyltransf_8"/>
    <property type="match status" value="1"/>
</dbReference>
<dbReference type="RefSeq" id="WP_269319446.1">
    <property type="nucleotide sequence ID" value="NZ_ARXV01000009.1"/>
</dbReference>
<evidence type="ECO:0000259" key="2">
    <source>
        <dbReference type="SMART" id="SM01006"/>
    </source>
</evidence>
<dbReference type="GO" id="GO:0016881">
    <property type="term" value="F:acid-amino acid ligase activity"/>
    <property type="evidence" value="ECO:0007669"/>
    <property type="project" value="UniProtKB-ARBA"/>
</dbReference>
<dbReference type="InterPro" id="IPR007310">
    <property type="entry name" value="Aerobactin_biosyn_IucA/IucC_N"/>
</dbReference>
<dbReference type="EMBL" id="ARXV01000009">
    <property type="protein sequence ID" value="KGD64385.1"/>
    <property type="molecule type" value="Genomic_DNA"/>
</dbReference>
<dbReference type="Gene3D" id="1.10.510.40">
    <property type="match status" value="1"/>
</dbReference>
<accession>A0A095UPD0</accession>
<dbReference type="InterPro" id="IPR019432">
    <property type="entry name" value="Acyltransferase_MbtK/IucB-like"/>
</dbReference>
<protein>
    <submittedName>
        <fullName evidence="3">RhbF</fullName>
    </submittedName>
</protein>
<name>A0A095UPD0_9GAMM</name>
<dbReference type="Gene3D" id="6.10.250.3370">
    <property type="match status" value="1"/>
</dbReference>
<dbReference type="GO" id="GO:0019290">
    <property type="term" value="P:siderophore biosynthetic process"/>
    <property type="evidence" value="ECO:0007669"/>
    <property type="project" value="InterPro"/>
</dbReference>
<dbReference type="Proteomes" id="UP000029444">
    <property type="component" value="Unassembled WGS sequence"/>
</dbReference>
<dbReference type="PANTHER" id="PTHR34384:SF6">
    <property type="entry name" value="STAPHYLOFERRIN B SYNTHASE"/>
    <property type="match status" value="1"/>
</dbReference>
<dbReference type="PATRIC" id="fig|1177154.3.peg.2474"/>
<dbReference type="Pfam" id="PF04183">
    <property type="entry name" value="IucA_IucC"/>
    <property type="match status" value="1"/>
</dbReference>
<comment type="pathway">
    <text evidence="1">Siderophore biosynthesis.</text>
</comment>
<evidence type="ECO:0000256" key="1">
    <source>
        <dbReference type="ARBA" id="ARBA00004924"/>
    </source>
</evidence>
<reference evidence="3 4" key="1">
    <citation type="submission" date="2012-09" db="EMBL/GenBank/DDBJ databases">
        <title>Genome Sequence of alkane-degrading Bacterium Alcanivorax sp. 19-m-6.</title>
        <authorList>
            <person name="Lai Q."/>
            <person name="Shao Z."/>
        </authorList>
    </citation>
    <scope>NUCLEOTIDE SEQUENCE [LARGE SCALE GENOMIC DNA]</scope>
    <source>
        <strain evidence="3 4">19-m-6</strain>
    </source>
</reference>